<dbReference type="InterPro" id="IPR029021">
    <property type="entry name" value="Prot-tyrosine_phosphatase-like"/>
</dbReference>
<dbReference type="AlphaFoldDB" id="A0AAU9JS68"/>
<evidence type="ECO:0000259" key="2">
    <source>
        <dbReference type="PROSITE" id="PS50056"/>
    </source>
</evidence>
<dbReference type="Pfam" id="PF00782">
    <property type="entry name" value="DSPc"/>
    <property type="match status" value="1"/>
</dbReference>
<reference evidence="3" key="1">
    <citation type="submission" date="2021-09" db="EMBL/GenBank/DDBJ databases">
        <authorList>
            <consortium name="AG Swart"/>
            <person name="Singh M."/>
            <person name="Singh A."/>
            <person name="Seah K."/>
            <person name="Emmerich C."/>
        </authorList>
    </citation>
    <scope>NUCLEOTIDE SEQUENCE</scope>
    <source>
        <strain evidence="3">ATCC30299</strain>
    </source>
</reference>
<comment type="caution">
    <text evidence="3">The sequence shown here is derived from an EMBL/GenBank/DDBJ whole genome shotgun (WGS) entry which is preliminary data.</text>
</comment>
<dbReference type="InterPro" id="IPR020422">
    <property type="entry name" value="TYR_PHOSPHATASE_DUAL_dom"/>
</dbReference>
<sequence length="161" mass="18359">MYTLHKILSRVYLGDYEAASDLVLLKHHGITHILVVGDGLSQKFPDHFSYMQLSIYDLNSSNLLEHFDRCNEFIRQSIENKGKVLIHCDTGISRAPTIAIAYVMASKHFSFAHALEFLKKKHPETQPNNNFVTQLNQYQAKLLKQSGFDIVKNEVCGCSIF</sequence>
<dbReference type="EMBL" id="CAJZBQ010000035">
    <property type="protein sequence ID" value="CAG9323729.1"/>
    <property type="molecule type" value="Genomic_DNA"/>
</dbReference>
<proteinExistence type="predicted"/>
<dbReference type="SUPFAM" id="SSF52799">
    <property type="entry name" value="(Phosphotyrosine protein) phosphatases II"/>
    <property type="match status" value="1"/>
</dbReference>
<feature type="domain" description="Tyrosine specific protein phosphatases" evidence="2">
    <location>
        <begin position="64"/>
        <end position="123"/>
    </location>
</feature>
<dbReference type="PROSITE" id="PS50054">
    <property type="entry name" value="TYR_PHOSPHATASE_DUAL"/>
    <property type="match status" value="1"/>
</dbReference>
<name>A0AAU9JS68_9CILI</name>
<dbReference type="SMART" id="SM00195">
    <property type="entry name" value="DSPc"/>
    <property type="match status" value="1"/>
</dbReference>
<dbReference type="InterPro" id="IPR000340">
    <property type="entry name" value="Dual-sp_phosphatase_cat-dom"/>
</dbReference>
<evidence type="ECO:0000313" key="4">
    <source>
        <dbReference type="Proteomes" id="UP001162131"/>
    </source>
</evidence>
<feature type="domain" description="Tyrosine-protein phosphatase" evidence="1">
    <location>
        <begin position="1"/>
        <end position="144"/>
    </location>
</feature>
<evidence type="ECO:0008006" key="5">
    <source>
        <dbReference type="Google" id="ProtNLM"/>
    </source>
</evidence>
<dbReference type="PROSITE" id="PS50056">
    <property type="entry name" value="TYR_PHOSPHATASE_2"/>
    <property type="match status" value="1"/>
</dbReference>
<dbReference type="InterPro" id="IPR000387">
    <property type="entry name" value="Tyr_Pase_dom"/>
</dbReference>
<dbReference type="PANTHER" id="PTHR46377:SF1">
    <property type="entry name" value="DUAL SPECIFICITY PROTEIN PHOSPHATASE 19"/>
    <property type="match status" value="1"/>
</dbReference>
<dbReference type="GO" id="GO:0005737">
    <property type="term" value="C:cytoplasm"/>
    <property type="evidence" value="ECO:0007669"/>
    <property type="project" value="TreeGrafter"/>
</dbReference>
<keyword evidence="4" id="KW-1185">Reference proteome</keyword>
<dbReference type="PANTHER" id="PTHR46377">
    <property type="entry name" value="DUAL SPECIFICITY PROTEIN PHOSPHATASE 19"/>
    <property type="match status" value="1"/>
</dbReference>
<dbReference type="GO" id="GO:0008579">
    <property type="term" value="F:JUN kinase phosphatase activity"/>
    <property type="evidence" value="ECO:0007669"/>
    <property type="project" value="TreeGrafter"/>
</dbReference>
<evidence type="ECO:0000313" key="3">
    <source>
        <dbReference type="EMBL" id="CAG9323729.1"/>
    </source>
</evidence>
<protein>
    <recommendedName>
        <fullName evidence="5">Dual specificity protein phosphatase</fullName>
    </recommendedName>
</protein>
<gene>
    <name evidence="3" type="ORF">BSTOLATCC_MIC34769</name>
</gene>
<evidence type="ECO:0000259" key="1">
    <source>
        <dbReference type="PROSITE" id="PS50054"/>
    </source>
</evidence>
<dbReference type="Proteomes" id="UP001162131">
    <property type="component" value="Unassembled WGS sequence"/>
</dbReference>
<organism evidence="3 4">
    <name type="scientific">Blepharisma stoltei</name>
    <dbReference type="NCBI Taxonomy" id="1481888"/>
    <lineage>
        <taxon>Eukaryota</taxon>
        <taxon>Sar</taxon>
        <taxon>Alveolata</taxon>
        <taxon>Ciliophora</taxon>
        <taxon>Postciliodesmatophora</taxon>
        <taxon>Heterotrichea</taxon>
        <taxon>Heterotrichida</taxon>
        <taxon>Blepharismidae</taxon>
        <taxon>Blepharisma</taxon>
    </lineage>
</organism>
<accession>A0AAU9JS68</accession>
<dbReference type="CDD" id="cd14498">
    <property type="entry name" value="DSP"/>
    <property type="match status" value="1"/>
</dbReference>
<dbReference type="Gene3D" id="3.90.190.10">
    <property type="entry name" value="Protein tyrosine phosphatase superfamily"/>
    <property type="match status" value="1"/>
</dbReference>